<proteinExistence type="predicted"/>
<dbReference type="AlphaFoldDB" id="W1YK56"/>
<name>W1YK56_9ZZZZ</name>
<comment type="caution">
    <text evidence="2">The sequence shown here is derived from an EMBL/GenBank/DDBJ whole genome shotgun (WGS) entry which is preliminary data.</text>
</comment>
<sequence>LHQPIPSSAAPARSPPSEKERTETDTAAPCELTVAITVAIQTPTNLHPPVPAALPTRSQTRKSPEISTISGLAG</sequence>
<feature type="region of interest" description="Disordered" evidence="1">
    <location>
        <begin position="1"/>
        <end position="28"/>
    </location>
</feature>
<feature type="compositionally biased region" description="Low complexity" evidence="1">
    <location>
        <begin position="1"/>
        <end position="12"/>
    </location>
</feature>
<evidence type="ECO:0000313" key="2">
    <source>
        <dbReference type="EMBL" id="ETJ42736.1"/>
    </source>
</evidence>
<organism evidence="2">
    <name type="scientific">human gut metagenome</name>
    <dbReference type="NCBI Taxonomy" id="408170"/>
    <lineage>
        <taxon>unclassified sequences</taxon>
        <taxon>metagenomes</taxon>
        <taxon>organismal metagenomes</taxon>
    </lineage>
</organism>
<dbReference type="EMBL" id="AZMM01003288">
    <property type="protein sequence ID" value="ETJ42736.1"/>
    <property type="molecule type" value="Genomic_DNA"/>
</dbReference>
<protein>
    <submittedName>
        <fullName evidence="2">Uncharacterized protein</fullName>
    </submittedName>
</protein>
<reference evidence="2" key="1">
    <citation type="submission" date="2013-12" db="EMBL/GenBank/DDBJ databases">
        <title>A Varibaculum cambriense genome reconstructed from a premature infant gut community with otherwise low bacterial novelty that shifts toward anaerobic metabolism during the third week of life.</title>
        <authorList>
            <person name="Brown C.T."/>
            <person name="Sharon I."/>
            <person name="Thomas B.C."/>
            <person name="Castelle C.J."/>
            <person name="Morowitz M.J."/>
            <person name="Banfield J.F."/>
        </authorList>
    </citation>
    <scope>NUCLEOTIDE SEQUENCE</scope>
</reference>
<feature type="region of interest" description="Disordered" evidence="1">
    <location>
        <begin position="41"/>
        <end position="74"/>
    </location>
</feature>
<gene>
    <name evidence="2" type="ORF">Q604_UNBC03288G0001</name>
</gene>
<evidence type="ECO:0000256" key="1">
    <source>
        <dbReference type="SAM" id="MobiDB-lite"/>
    </source>
</evidence>
<feature type="non-terminal residue" evidence="2">
    <location>
        <position position="1"/>
    </location>
</feature>
<accession>W1YK56</accession>
<feature type="non-terminal residue" evidence="2">
    <location>
        <position position="74"/>
    </location>
</feature>
<feature type="compositionally biased region" description="Polar residues" evidence="1">
    <location>
        <begin position="65"/>
        <end position="74"/>
    </location>
</feature>